<feature type="transmembrane region" description="Helical" evidence="10">
    <location>
        <begin position="67"/>
        <end position="86"/>
    </location>
</feature>
<gene>
    <name evidence="11" type="ORF">EZV62_010053</name>
</gene>
<evidence type="ECO:0000256" key="3">
    <source>
        <dbReference type="ARBA" id="ARBA00022448"/>
    </source>
</evidence>
<dbReference type="Proteomes" id="UP000323000">
    <property type="component" value="Chromosome 4"/>
</dbReference>
<feature type="region of interest" description="Disordered" evidence="9">
    <location>
        <begin position="477"/>
        <end position="509"/>
    </location>
</feature>
<evidence type="ECO:0000256" key="10">
    <source>
        <dbReference type="SAM" id="Phobius"/>
    </source>
</evidence>
<feature type="compositionally biased region" description="Basic residues" evidence="9">
    <location>
        <begin position="480"/>
        <end position="490"/>
    </location>
</feature>
<keyword evidence="6" id="KW-0406">Ion transport</keyword>
<feature type="transmembrane region" description="Helical" evidence="10">
    <location>
        <begin position="210"/>
        <end position="231"/>
    </location>
</feature>
<evidence type="ECO:0000256" key="6">
    <source>
        <dbReference type="ARBA" id="ARBA00023065"/>
    </source>
</evidence>
<keyword evidence="3" id="KW-0813">Transport</keyword>
<dbReference type="GO" id="GO:0034220">
    <property type="term" value="P:monoatomic ion transmembrane transport"/>
    <property type="evidence" value="ECO:0007669"/>
    <property type="project" value="UniProtKB-KW"/>
</dbReference>
<protein>
    <recommendedName>
        <fullName evidence="13">Aluminum-activated malate transporter</fullName>
    </recommendedName>
</protein>
<dbReference type="EMBL" id="VAHF01000004">
    <property type="protein sequence ID" value="TXG63059.1"/>
    <property type="molecule type" value="Genomic_DNA"/>
</dbReference>
<evidence type="ECO:0000256" key="7">
    <source>
        <dbReference type="ARBA" id="ARBA00023136"/>
    </source>
</evidence>
<dbReference type="Pfam" id="PF11744">
    <property type="entry name" value="ALMT"/>
    <property type="match status" value="1"/>
</dbReference>
<dbReference type="PANTHER" id="PTHR31086">
    <property type="entry name" value="ALUMINUM-ACTIVATED MALATE TRANSPORTER 10"/>
    <property type="match status" value="1"/>
</dbReference>
<reference evidence="12" key="1">
    <citation type="journal article" date="2019" name="Gigascience">
        <title>De novo genome assembly of the endangered Acer yangbiense, a plant species with extremely small populations endemic to Yunnan Province, China.</title>
        <authorList>
            <person name="Yang J."/>
            <person name="Wariss H.M."/>
            <person name="Tao L."/>
            <person name="Zhang R."/>
            <person name="Yun Q."/>
            <person name="Hollingsworth P."/>
            <person name="Dao Z."/>
            <person name="Luo G."/>
            <person name="Guo H."/>
            <person name="Ma Y."/>
            <person name="Sun W."/>
        </authorList>
    </citation>
    <scope>NUCLEOTIDE SEQUENCE [LARGE SCALE GENOMIC DNA]</scope>
    <source>
        <strain evidence="12">cv. Malutang</strain>
    </source>
</reference>
<dbReference type="GO" id="GO:0016020">
    <property type="term" value="C:membrane"/>
    <property type="evidence" value="ECO:0007669"/>
    <property type="project" value="UniProtKB-SubCell"/>
</dbReference>
<dbReference type="AlphaFoldDB" id="A0A5C7I280"/>
<evidence type="ECO:0000313" key="12">
    <source>
        <dbReference type="Proteomes" id="UP000323000"/>
    </source>
</evidence>
<proteinExistence type="inferred from homology"/>
<name>A0A5C7I280_9ROSI</name>
<keyword evidence="7 10" id="KW-0472">Membrane</keyword>
<feature type="transmembrane region" description="Helical" evidence="10">
    <location>
        <begin position="179"/>
        <end position="198"/>
    </location>
</feature>
<organism evidence="11 12">
    <name type="scientific">Acer yangbiense</name>
    <dbReference type="NCBI Taxonomy" id="1000413"/>
    <lineage>
        <taxon>Eukaryota</taxon>
        <taxon>Viridiplantae</taxon>
        <taxon>Streptophyta</taxon>
        <taxon>Embryophyta</taxon>
        <taxon>Tracheophyta</taxon>
        <taxon>Spermatophyta</taxon>
        <taxon>Magnoliopsida</taxon>
        <taxon>eudicotyledons</taxon>
        <taxon>Gunneridae</taxon>
        <taxon>Pentapetalae</taxon>
        <taxon>rosids</taxon>
        <taxon>malvids</taxon>
        <taxon>Sapindales</taxon>
        <taxon>Sapindaceae</taxon>
        <taxon>Hippocastanoideae</taxon>
        <taxon>Acereae</taxon>
        <taxon>Acer</taxon>
    </lineage>
</organism>
<evidence type="ECO:0000313" key="11">
    <source>
        <dbReference type="EMBL" id="TXG63059.1"/>
    </source>
</evidence>
<evidence type="ECO:0000256" key="2">
    <source>
        <dbReference type="ARBA" id="ARBA00007079"/>
    </source>
</evidence>
<evidence type="ECO:0000256" key="5">
    <source>
        <dbReference type="ARBA" id="ARBA00022989"/>
    </source>
</evidence>
<evidence type="ECO:0000256" key="4">
    <source>
        <dbReference type="ARBA" id="ARBA00022692"/>
    </source>
</evidence>
<feature type="transmembrane region" description="Helical" evidence="10">
    <location>
        <begin position="148"/>
        <end position="167"/>
    </location>
</feature>
<dbReference type="InterPro" id="IPR020966">
    <property type="entry name" value="ALMT"/>
</dbReference>
<keyword evidence="8" id="KW-0407">Ion channel</keyword>
<feature type="transmembrane region" description="Helical" evidence="10">
    <location>
        <begin position="124"/>
        <end position="142"/>
    </location>
</feature>
<keyword evidence="4 10" id="KW-0812">Transmembrane</keyword>
<evidence type="ECO:0008006" key="13">
    <source>
        <dbReference type="Google" id="ProtNLM"/>
    </source>
</evidence>
<dbReference type="GO" id="GO:0015743">
    <property type="term" value="P:malate transport"/>
    <property type="evidence" value="ECO:0007669"/>
    <property type="project" value="InterPro"/>
</dbReference>
<evidence type="ECO:0000256" key="1">
    <source>
        <dbReference type="ARBA" id="ARBA00004141"/>
    </source>
</evidence>
<keyword evidence="12" id="KW-1185">Reference proteome</keyword>
<feature type="transmembrane region" description="Helical" evidence="10">
    <location>
        <begin position="98"/>
        <end position="117"/>
    </location>
</feature>
<comment type="caution">
    <text evidence="11">The sequence shown here is derived from an EMBL/GenBank/DDBJ whole genome shotgun (WGS) entry which is preliminary data.</text>
</comment>
<sequence length="509" mass="56564">MAIAKQVSSNLEWRINVPDGTSERLVPESGAVLKLWWRLKGLLEGMILKIYKFLYKAWKLAVAEPKKVIHGIKVGLAMSLVSLFYYMRPLYEGVGGNAMWAIMTVVVVFESTIGATFCKCINRAIGTTLAGSLGVGVHWIASHSSKDMEPIIIGASVFVLVSAATFSRFMPAIKSRFDYGVLIFILTFSLISVSGYRVDKLFEMAHQRVSTIAIGTSLCIIVSMVVCPIWAGGELHQLICLNLEKLACSLDECVAEFFKDNKTSSAADIEEDRRKKMLGYKCVLNTKATEESMARFARWEPAHGRFNFRHPWKQYVKIGASMRNCGYCIETLSGCVNSKIQAPIHLKSHLKRICLRLSTTSSNVLKELTSTMKTMKKSSKIELLVGEMSFAVEELRNAMKSIPNHLIITTQSSSEAHHGEANTEPITKITAPSPFMEIIPLATMVSMLIENAARIEGIVKAVDELAAMAKFKPVIDKKPNHTHTHTHSTKIHTSDNQDHDQTMKTPPKV</sequence>
<comment type="similarity">
    <text evidence="2">Belongs to the aromatic acid exporter (TC 2.A.85) family.</text>
</comment>
<keyword evidence="5 10" id="KW-1133">Transmembrane helix</keyword>
<comment type="subcellular location">
    <subcellularLocation>
        <location evidence="1">Membrane</location>
        <topology evidence="1">Multi-pass membrane protein</topology>
    </subcellularLocation>
</comment>
<dbReference type="OrthoDB" id="68611at2759"/>
<evidence type="ECO:0000256" key="9">
    <source>
        <dbReference type="SAM" id="MobiDB-lite"/>
    </source>
</evidence>
<evidence type="ECO:0000256" key="8">
    <source>
        <dbReference type="ARBA" id="ARBA00023303"/>
    </source>
</evidence>
<feature type="compositionally biased region" description="Basic and acidic residues" evidence="9">
    <location>
        <begin position="492"/>
        <end position="502"/>
    </location>
</feature>
<accession>A0A5C7I280</accession>